<dbReference type="PANTHER" id="PTHR46796:SF6">
    <property type="entry name" value="ARAC SUBFAMILY"/>
    <property type="match status" value="1"/>
</dbReference>
<evidence type="ECO:0000256" key="2">
    <source>
        <dbReference type="ARBA" id="ARBA00023125"/>
    </source>
</evidence>
<name>A0A5E4U810_9BURK</name>
<dbReference type="Pfam" id="PF14525">
    <property type="entry name" value="AraC_binding_2"/>
    <property type="match status" value="1"/>
</dbReference>
<dbReference type="Proteomes" id="UP000414233">
    <property type="component" value="Unassembled WGS sequence"/>
</dbReference>
<dbReference type="PRINTS" id="PR00032">
    <property type="entry name" value="HTHARAC"/>
</dbReference>
<gene>
    <name evidence="5" type="ORF">PTE30175_01793</name>
</gene>
<dbReference type="EMBL" id="CABPRZ010000006">
    <property type="protein sequence ID" value="VVD95753.1"/>
    <property type="molecule type" value="Genomic_DNA"/>
</dbReference>
<evidence type="ECO:0000313" key="5">
    <source>
        <dbReference type="EMBL" id="VVD95753.1"/>
    </source>
</evidence>
<dbReference type="InterPro" id="IPR035418">
    <property type="entry name" value="AraC-bd_2"/>
</dbReference>
<dbReference type="SUPFAM" id="SSF46689">
    <property type="entry name" value="Homeodomain-like"/>
    <property type="match status" value="1"/>
</dbReference>
<dbReference type="InterPro" id="IPR020449">
    <property type="entry name" value="Tscrpt_reg_AraC-type_HTH"/>
</dbReference>
<proteinExistence type="predicted"/>
<dbReference type="InterPro" id="IPR009057">
    <property type="entry name" value="Homeodomain-like_sf"/>
</dbReference>
<evidence type="ECO:0000313" key="6">
    <source>
        <dbReference type="Proteomes" id="UP000414233"/>
    </source>
</evidence>
<sequence length="312" mass="35098">MEFHYSTDGIVARQRPEFWNDAVAAQFMPADGRFSEAEEFEGSLHGHTIGNASIGRFSALHHCFERTDRRIRRDSLDDFVLLFVESGTTLSSQQGREVMLHAGDITLNDSGRPFIHDLNTSSLLLLRMPRAMLLSRFARAESLVNVKIAENQPMALLLAQMMKEAIRLDPNAPSAARARYASALVDTLTAAMEIQLQHEGATSACRHDQLYKQALEYIDTHFDDDELCIDTLANELHVSERTLSRVFAVRGTTAMQQIWRRRLEASYAVLSEGKVRQVTQAAYQCGFADLSHFCRLFKKVYGASPSTVLKAR</sequence>
<dbReference type="Pfam" id="PF12833">
    <property type="entry name" value="HTH_18"/>
    <property type="match status" value="1"/>
</dbReference>
<reference evidence="5 6" key="1">
    <citation type="submission" date="2019-08" db="EMBL/GenBank/DDBJ databases">
        <authorList>
            <person name="Peeters C."/>
        </authorList>
    </citation>
    <scope>NUCLEOTIDE SEQUENCE [LARGE SCALE GENOMIC DNA]</scope>
    <source>
        <strain evidence="5 6">LMG 30175</strain>
    </source>
</reference>
<dbReference type="PROSITE" id="PS01124">
    <property type="entry name" value="HTH_ARAC_FAMILY_2"/>
    <property type="match status" value="1"/>
</dbReference>
<dbReference type="SMART" id="SM00342">
    <property type="entry name" value="HTH_ARAC"/>
    <property type="match status" value="1"/>
</dbReference>
<dbReference type="InterPro" id="IPR050204">
    <property type="entry name" value="AraC_XylS_family_regulators"/>
</dbReference>
<keyword evidence="3" id="KW-0804">Transcription</keyword>
<keyword evidence="1" id="KW-0805">Transcription regulation</keyword>
<evidence type="ECO:0000259" key="4">
    <source>
        <dbReference type="PROSITE" id="PS01124"/>
    </source>
</evidence>
<organism evidence="5 6">
    <name type="scientific">Pandoraea terrae</name>
    <dbReference type="NCBI Taxonomy" id="1537710"/>
    <lineage>
        <taxon>Bacteria</taxon>
        <taxon>Pseudomonadati</taxon>
        <taxon>Pseudomonadota</taxon>
        <taxon>Betaproteobacteria</taxon>
        <taxon>Burkholderiales</taxon>
        <taxon>Burkholderiaceae</taxon>
        <taxon>Pandoraea</taxon>
    </lineage>
</organism>
<dbReference type="GO" id="GO:0003700">
    <property type="term" value="F:DNA-binding transcription factor activity"/>
    <property type="evidence" value="ECO:0007669"/>
    <property type="project" value="InterPro"/>
</dbReference>
<dbReference type="PANTHER" id="PTHR46796">
    <property type="entry name" value="HTH-TYPE TRANSCRIPTIONAL ACTIVATOR RHAS-RELATED"/>
    <property type="match status" value="1"/>
</dbReference>
<keyword evidence="2" id="KW-0238">DNA-binding</keyword>
<evidence type="ECO:0000256" key="1">
    <source>
        <dbReference type="ARBA" id="ARBA00023015"/>
    </source>
</evidence>
<dbReference type="GO" id="GO:0043565">
    <property type="term" value="F:sequence-specific DNA binding"/>
    <property type="evidence" value="ECO:0007669"/>
    <property type="project" value="InterPro"/>
</dbReference>
<accession>A0A5E4U810</accession>
<feature type="domain" description="HTH araC/xylS-type" evidence="4">
    <location>
        <begin position="212"/>
        <end position="311"/>
    </location>
</feature>
<protein>
    <submittedName>
        <fullName evidence="5">AraC type helix-turn-helix- domain-containing protein</fullName>
    </submittedName>
</protein>
<evidence type="ECO:0000256" key="3">
    <source>
        <dbReference type="ARBA" id="ARBA00023163"/>
    </source>
</evidence>
<keyword evidence="6" id="KW-1185">Reference proteome</keyword>
<dbReference type="AlphaFoldDB" id="A0A5E4U810"/>
<dbReference type="InterPro" id="IPR018060">
    <property type="entry name" value="HTH_AraC"/>
</dbReference>
<dbReference type="Gene3D" id="1.10.10.60">
    <property type="entry name" value="Homeodomain-like"/>
    <property type="match status" value="1"/>
</dbReference>